<reference evidence="1 2" key="1">
    <citation type="submission" date="2021-12" db="EMBL/GenBank/DDBJ databases">
        <title>Genome sequencing of bacteria with rrn-lacking chromosome and rrn-plasmid.</title>
        <authorList>
            <person name="Anda M."/>
            <person name="Iwasaki W."/>
        </authorList>
    </citation>
    <scope>NUCLEOTIDE SEQUENCE [LARGE SCALE GENOMIC DNA]</scope>
    <source>
        <strain evidence="1 2">DSM 100852</strain>
    </source>
</reference>
<dbReference type="RefSeq" id="WP_338393228.1">
    <property type="nucleotide sequence ID" value="NZ_AP025314.1"/>
</dbReference>
<dbReference type="AlphaFoldDB" id="A0AAU9CGQ3"/>
<dbReference type="PANTHER" id="PTHR36456:SF1">
    <property type="entry name" value="UPF0232 PROTEIN SCO3875"/>
    <property type="match status" value="1"/>
</dbReference>
<evidence type="ECO:0000313" key="1">
    <source>
        <dbReference type="EMBL" id="BDD07936.1"/>
    </source>
</evidence>
<evidence type="ECO:0008006" key="3">
    <source>
        <dbReference type="Google" id="ProtNLM"/>
    </source>
</evidence>
<protein>
    <recommendedName>
        <fullName evidence="3">DUF721 domain-containing protein</fullName>
    </recommendedName>
</protein>
<dbReference type="Pfam" id="PF05258">
    <property type="entry name" value="DciA"/>
    <property type="match status" value="1"/>
</dbReference>
<dbReference type="InterPro" id="IPR007922">
    <property type="entry name" value="DciA-like"/>
</dbReference>
<organism evidence="1 2">
    <name type="scientific">Fulvitalea axinellae</name>
    <dbReference type="NCBI Taxonomy" id="1182444"/>
    <lineage>
        <taxon>Bacteria</taxon>
        <taxon>Pseudomonadati</taxon>
        <taxon>Bacteroidota</taxon>
        <taxon>Cytophagia</taxon>
        <taxon>Cytophagales</taxon>
        <taxon>Persicobacteraceae</taxon>
        <taxon>Fulvitalea</taxon>
    </lineage>
</organism>
<keyword evidence="2" id="KW-1185">Reference proteome</keyword>
<dbReference type="EMBL" id="AP025314">
    <property type="protein sequence ID" value="BDD07936.1"/>
    <property type="molecule type" value="Genomic_DNA"/>
</dbReference>
<dbReference type="Proteomes" id="UP001348817">
    <property type="component" value="Chromosome"/>
</dbReference>
<accession>A0AAU9CGQ3</accession>
<dbReference type="KEGG" id="fax:FUAX_03680"/>
<sequence length="111" mass="12864">MTKYTQKSKFGKKSEPRKNDVVGIRESVEGMLQAFKLKKRFDETMLVSSWEELMGRTIAAKTSELAVRNGVLFVRITSAPLKQELNYRKADVLDRFREEYGHDIVTDVVFM</sequence>
<name>A0AAU9CGQ3_9BACT</name>
<dbReference type="PANTHER" id="PTHR36456">
    <property type="entry name" value="UPF0232 PROTEIN SCO3875"/>
    <property type="match status" value="1"/>
</dbReference>
<proteinExistence type="predicted"/>
<gene>
    <name evidence="1" type="ORF">FUAX_03680</name>
</gene>
<evidence type="ECO:0000313" key="2">
    <source>
        <dbReference type="Proteomes" id="UP001348817"/>
    </source>
</evidence>